<keyword evidence="6 11" id="KW-0547">Nucleotide-binding</keyword>
<dbReference type="Proteomes" id="UP000789325">
    <property type="component" value="Unassembled WGS sequence"/>
</dbReference>
<dbReference type="InterPro" id="IPR031322">
    <property type="entry name" value="Shikimate/glucono_kinase"/>
</dbReference>
<dbReference type="GO" id="GO:0000287">
    <property type="term" value="F:magnesium ion binding"/>
    <property type="evidence" value="ECO:0007669"/>
    <property type="project" value="UniProtKB-UniRule"/>
</dbReference>
<keyword evidence="11" id="KW-0460">Magnesium</keyword>
<comment type="caution">
    <text evidence="12">The sequence shown here is derived from an EMBL/GenBank/DDBJ whole genome shotgun (WGS) entry which is preliminary data.</text>
</comment>
<comment type="caution">
    <text evidence="11">Lacks conserved residue(s) required for the propagation of feature annotation.</text>
</comment>
<dbReference type="GO" id="GO:0009423">
    <property type="term" value="P:chorismate biosynthetic process"/>
    <property type="evidence" value="ECO:0007669"/>
    <property type="project" value="UniProtKB-UniRule"/>
</dbReference>
<sequence length="220" mass="24351">MNEANGPADEEEVLSKPTLSVVAPEESASVVIAPVLERPERPQCELTAPVFFVGFMVAGKTSTSRKLARTCGVASVDLDAYVERREGKTINQIFSEVGEEGFRAMETEVLRDFSQRDPLLVSCGGGVVLKSENREILKRSGFVVYLKVTAEQAYARVKDVSSRPLFRDLETARKTIDGRLPLYEEVADASVDTADKTVAQVAREVRRILEKEGILCQQRR</sequence>
<comment type="similarity">
    <text evidence="2 11">Belongs to the shikimate kinase family.</text>
</comment>
<evidence type="ECO:0000256" key="4">
    <source>
        <dbReference type="ARBA" id="ARBA00022605"/>
    </source>
</evidence>
<feature type="binding site" evidence="11">
    <location>
        <position position="79"/>
    </location>
    <ligand>
        <name>substrate</name>
    </ligand>
</feature>
<feature type="binding site" evidence="11">
    <location>
        <position position="61"/>
    </location>
    <ligand>
        <name>Mg(2+)</name>
        <dbReference type="ChEBI" id="CHEBI:18420"/>
    </ligand>
</feature>
<dbReference type="PANTHER" id="PTHR21087:SF16">
    <property type="entry name" value="SHIKIMATE KINASE 1, CHLOROPLASTIC"/>
    <property type="match status" value="1"/>
</dbReference>
<accession>A0A9D2VLR7</accession>
<comment type="subcellular location">
    <subcellularLocation>
        <location evidence="11">Cytoplasm</location>
    </subcellularLocation>
</comment>
<gene>
    <name evidence="11" type="primary">aroK</name>
    <name evidence="12" type="ORF">K8V16_08360</name>
</gene>
<comment type="function">
    <text evidence="11">Catalyzes the specific phosphorylation of the 3-hydroxyl group of shikimic acid using ATP as a cosubstrate.</text>
</comment>
<keyword evidence="11" id="KW-0963">Cytoplasm</keyword>
<evidence type="ECO:0000256" key="10">
    <source>
        <dbReference type="ARBA" id="ARBA00048567"/>
    </source>
</evidence>
<organism evidence="12 13">
    <name type="scientific">Rubneribacter badeniensis</name>
    <dbReference type="NCBI Taxonomy" id="2070688"/>
    <lineage>
        <taxon>Bacteria</taxon>
        <taxon>Bacillati</taxon>
        <taxon>Actinomycetota</taxon>
        <taxon>Coriobacteriia</taxon>
        <taxon>Eggerthellales</taxon>
        <taxon>Eggerthellaceae</taxon>
        <taxon>Rubneribacter</taxon>
    </lineage>
</organism>
<reference evidence="12" key="1">
    <citation type="journal article" date="2021" name="PeerJ">
        <title>Extensive microbial diversity within the chicken gut microbiome revealed by metagenomics and culture.</title>
        <authorList>
            <person name="Gilroy R."/>
            <person name="Ravi A."/>
            <person name="Getino M."/>
            <person name="Pursley I."/>
            <person name="Horton D.L."/>
            <person name="Alikhan N.F."/>
            <person name="Baker D."/>
            <person name="Gharbi K."/>
            <person name="Hall N."/>
            <person name="Watson M."/>
            <person name="Adriaenssens E.M."/>
            <person name="Foster-Nyarko E."/>
            <person name="Jarju S."/>
            <person name="Secka A."/>
            <person name="Antonio M."/>
            <person name="Oren A."/>
            <person name="Chaudhuri R.R."/>
            <person name="La Ragione R."/>
            <person name="Hildebrand F."/>
            <person name="Pallen M.J."/>
        </authorList>
    </citation>
    <scope>NUCLEOTIDE SEQUENCE</scope>
    <source>
        <strain evidence="12">USAMLcec12-2067</strain>
    </source>
</reference>
<feature type="binding site" evidence="11">
    <location>
        <position position="125"/>
    </location>
    <ligand>
        <name>substrate</name>
    </ligand>
</feature>
<evidence type="ECO:0000313" key="13">
    <source>
        <dbReference type="Proteomes" id="UP000789325"/>
    </source>
</evidence>
<reference evidence="12" key="2">
    <citation type="submission" date="2021-09" db="EMBL/GenBank/DDBJ databases">
        <authorList>
            <person name="Gilroy R."/>
        </authorList>
    </citation>
    <scope>NUCLEOTIDE SEQUENCE</scope>
    <source>
        <strain evidence="12">USAMLcec12-2067</strain>
    </source>
</reference>
<evidence type="ECO:0000256" key="2">
    <source>
        <dbReference type="ARBA" id="ARBA00006997"/>
    </source>
</evidence>
<keyword evidence="5 11" id="KW-0808">Transferase</keyword>
<keyword evidence="4 11" id="KW-0028">Amino-acid biosynthesis</keyword>
<dbReference type="GO" id="GO:0008652">
    <property type="term" value="P:amino acid biosynthetic process"/>
    <property type="evidence" value="ECO:0007669"/>
    <property type="project" value="UniProtKB-KW"/>
</dbReference>
<evidence type="ECO:0000256" key="1">
    <source>
        <dbReference type="ARBA" id="ARBA00004842"/>
    </source>
</evidence>
<evidence type="ECO:0000256" key="11">
    <source>
        <dbReference type="HAMAP-Rule" id="MF_00109"/>
    </source>
</evidence>
<name>A0A9D2VLR7_9ACTN</name>
<dbReference type="PROSITE" id="PS01128">
    <property type="entry name" value="SHIKIMATE_KINASE"/>
    <property type="match status" value="1"/>
</dbReference>
<dbReference type="Gene3D" id="3.40.50.300">
    <property type="entry name" value="P-loop containing nucleotide triphosphate hydrolases"/>
    <property type="match status" value="1"/>
</dbReference>
<evidence type="ECO:0000256" key="8">
    <source>
        <dbReference type="ARBA" id="ARBA00022840"/>
    </source>
</evidence>
<dbReference type="InterPro" id="IPR000623">
    <property type="entry name" value="Shikimate_kinase/TSH1"/>
</dbReference>
<keyword evidence="11" id="KW-0479">Metal-binding</keyword>
<comment type="subunit">
    <text evidence="11">Monomer.</text>
</comment>
<dbReference type="Pfam" id="PF01202">
    <property type="entry name" value="SKI"/>
    <property type="match status" value="1"/>
</dbReference>
<dbReference type="PANTHER" id="PTHR21087">
    <property type="entry name" value="SHIKIMATE KINASE"/>
    <property type="match status" value="1"/>
</dbReference>
<evidence type="ECO:0000313" key="12">
    <source>
        <dbReference type="EMBL" id="HJH43797.1"/>
    </source>
</evidence>
<dbReference type="GO" id="GO:0005524">
    <property type="term" value="F:ATP binding"/>
    <property type="evidence" value="ECO:0007669"/>
    <property type="project" value="UniProtKB-UniRule"/>
</dbReference>
<dbReference type="GO" id="GO:0009073">
    <property type="term" value="P:aromatic amino acid family biosynthetic process"/>
    <property type="evidence" value="ECO:0007669"/>
    <property type="project" value="UniProtKB-KW"/>
</dbReference>
<dbReference type="HAMAP" id="MF_00109">
    <property type="entry name" value="Shikimate_kinase"/>
    <property type="match status" value="1"/>
</dbReference>
<dbReference type="AlphaFoldDB" id="A0A9D2VLR7"/>
<dbReference type="EC" id="2.7.1.71" evidence="3 11"/>
<feature type="binding site" evidence="11">
    <location>
        <begin position="57"/>
        <end position="62"/>
    </location>
    <ligand>
        <name>ATP</name>
        <dbReference type="ChEBI" id="CHEBI:30616"/>
    </ligand>
</feature>
<dbReference type="GO" id="GO:0005829">
    <property type="term" value="C:cytosol"/>
    <property type="evidence" value="ECO:0007669"/>
    <property type="project" value="TreeGrafter"/>
</dbReference>
<comment type="cofactor">
    <cofactor evidence="11">
        <name>Mg(2+)</name>
        <dbReference type="ChEBI" id="CHEBI:18420"/>
    </cofactor>
    <text evidence="11">Binds 1 Mg(2+) ion per subunit.</text>
</comment>
<keyword evidence="8 11" id="KW-0067">ATP-binding</keyword>
<dbReference type="PRINTS" id="PR01100">
    <property type="entry name" value="SHIKIMTKNASE"/>
</dbReference>
<keyword evidence="9 11" id="KW-0057">Aromatic amino acid biosynthesis</keyword>
<comment type="pathway">
    <text evidence="1 11">Metabolic intermediate biosynthesis; chorismate biosynthesis; chorismate from D-erythrose 4-phosphate and phosphoenolpyruvate: step 5/7.</text>
</comment>
<dbReference type="CDD" id="cd00464">
    <property type="entry name" value="SK"/>
    <property type="match status" value="1"/>
</dbReference>
<dbReference type="InterPro" id="IPR027417">
    <property type="entry name" value="P-loop_NTPase"/>
</dbReference>
<dbReference type="SUPFAM" id="SSF52540">
    <property type="entry name" value="P-loop containing nucleoside triphosphate hydrolases"/>
    <property type="match status" value="1"/>
</dbReference>
<keyword evidence="7 11" id="KW-0418">Kinase</keyword>
<dbReference type="EMBL" id="DYZL01000181">
    <property type="protein sequence ID" value="HJH43797.1"/>
    <property type="molecule type" value="Genomic_DNA"/>
</dbReference>
<evidence type="ECO:0000256" key="5">
    <source>
        <dbReference type="ARBA" id="ARBA00022679"/>
    </source>
</evidence>
<evidence type="ECO:0000256" key="3">
    <source>
        <dbReference type="ARBA" id="ARBA00012154"/>
    </source>
</evidence>
<evidence type="ECO:0000256" key="9">
    <source>
        <dbReference type="ARBA" id="ARBA00023141"/>
    </source>
</evidence>
<protein>
    <recommendedName>
        <fullName evidence="3 11">Shikimate kinase</fullName>
        <shortName evidence="11">SK</shortName>
        <ecNumber evidence="3 11">2.7.1.71</ecNumber>
    </recommendedName>
</protein>
<dbReference type="InterPro" id="IPR023000">
    <property type="entry name" value="Shikimate_kinase_CS"/>
</dbReference>
<proteinExistence type="inferred from homology"/>
<comment type="catalytic activity">
    <reaction evidence="10 11">
        <text>shikimate + ATP = 3-phosphoshikimate + ADP + H(+)</text>
        <dbReference type="Rhea" id="RHEA:13121"/>
        <dbReference type="ChEBI" id="CHEBI:15378"/>
        <dbReference type="ChEBI" id="CHEBI:30616"/>
        <dbReference type="ChEBI" id="CHEBI:36208"/>
        <dbReference type="ChEBI" id="CHEBI:145989"/>
        <dbReference type="ChEBI" id="CHEBI:456216"/>
        <dbReference type="EC" id="2.7.1.71"/>
    </reaction>
</comment>
<feature type="binding site" evidence="11">
    <location>
        <position position="163"/>
    </location>
    <ligand>
        <name>ATP</name>
        <dbReference type="ChEBI" id="CHEBI:30616"/>
    </ligand>
</feature>
<dbReference type="GO" id="GO:0004765">
    <property type="term" value="F:shikimate kinase activity"/>
    <property type="evidence" value="ECO:0007669"/>
    <property type="project" value="UniProtKB-UniRule"/>
</dbReference>
<dbReference type="RefSeq" id="WP_273532870.1">
    <property type="nucleotide sequence ID" value="NZ_DBEYRC010000168.1"/>
</dbReference>
<evidence type="ECO:0000256" key="7">
    <source>
        <dbReference type="ARBA" id="ARBA00022777"/>
    </source>
</evidence>
<feature type="binding site" evidence="11">
    <location>
        <position position="179"/>
    </location>
    <ligand>
        <name>substrate</name>
    </ligand>
</feature>
<evidence type="ECO:0000256" key="6">
    <source>
        <dbReference type="ARBA" id="ARBA00022741"/>
    </source>
</evidence>
<feature type="binding site" evidence="11">
    <location>
        <position position="103"/>
    </location>
    <ligand>
        <name>substrate</name>
    </ligand>
</feature>